<dbReference type="SUPFAM" id="SSF49785">
    <property type="entry name" value="Galactose-binding domain-like"/>
    <property type="match status" value="1"/>
</dbReference>
<feature type="signal peptide" evidence="1">
    <location>
        <begin position="1"/>
        <end position="21"/>
    </location>
</feature>
<feature type="domain" description="DUF642" evidence="2">
    <location>
        <begin position="40"/>
        <end position="169"/>
    </location>
</feature>
<dbReference type="RefSeq" id="WP_155461585.1">
    <property type="nucleotide sequence ID" value="NZ_WNKY01000001.1"/>
</dbReference>
<dbReference type="Gene3D" id="2.60.120.260">
    <property type="entry name" value="Galactose-binding domain-like"/>
    <property type="match status" value="1"/>
</dbReference>
<gene>
    <name evidence="3" type="ORF">GM676_01425</name>
</gene>
<organism evidence="3 4">
    <name type="scientific">Duganella radicis</name>
    <dbReference type="NCBI Taxonomy" id="551988"/>
    <lineage>
        <taxon>Bacteria</taxon>
        <taxon>Pseudomonadati</taxon>
        <taxon>Pseudomonadota</taxon>
        <taxon>Betaproteobacteria</taxon>
        <taxon>Burkholderiales</taxon>
        <taxon>Oxalobacteraceae</taxon>
        <taxon>Telluria group</taxon>
        <taxon>Duganella</taxon>
    </lineage>
</organism>
<keyword evidence="1" id="KW-0732">Signal</keyword>
<dbReference type="Proteomes" id="UP000475582">
    <property type="component" value="Unassembled WGS sequence"/>
</dbReference>
<dbReference type="InterPro" id="IPR008979">
    <property type="entry name" value="Galactose-bd-like_sf"/>
</dbReference>
<evidence type="ECO:0000259" key="2">
    <source>
        <dbReference type="Pfam" id="PF04862"/>
    </source>
</evidence>
<reference evidence="3 4" key="1">
    <citation type="submission" date="2019-11" db="EMBL/GenBank/DDBJ databases">
        <title>Type strains purchased from KCTC, JCM and DSMZ.</title>
        <authorList>
            <person name="Lu H."/>
        </authorList>
    </citation>
    <scope>NUCLEOTIDE SEQUENCE [LARGE SCALE GENOMIC DNA]</scope>
    <source>
        <strain evidence="3 4">KCTC 22382</strain>
    </source>
</reference>
<comment type="caution">
    <text evidence="3">The sequence shown here is derived from an EMBL/GenBank/DDBJ whole genome shotgun (WGS) entry which is preliminary data.</text>
</comment>
<dbReference type="InterPro" id="IPR006946">
    <property type="entry name" value="DGR2-like_dom"/>
</dbReference>
<protein>
    <submittedName>
        <fullName evidence="3">DUF642 domain-containing protein</fullName>
    </submittedName>
</protein>
<dbReference type="OrthoDB" id="8537210at2"/>
<dbReference type="EMBL" id="WNKY01000001">
    <property type="protein sequence ID" value="MTV36240.1"/>
    <property type="molecule type" value="Genomic_DNA"/>
</dbReference>
<proteinExistence type="predicted"/>
<evidence type="ECO:0000313" key="4">
    <source>
        <dbReference type="Proteomes" id="UP000475582"/>
    </source>
</evidence>
<name>A0A6L6PBA9_9BURK</name>
<dbReference type="NCBIfam" id="TIGR02595">
    <property type="entry name" value="PEP_CTERM"/>
    <property type="match status" value="1"/>
</dbReference>
<sequence>MFLRKFFSASALVLMAASSQAAVIVFNDNFDADKTTNNVTQFVHGWTVSNGTVDLDGQGFVHNELPGHGHYVDLDGSTNQAGLLSNSISLTAGYTYTLSFGLAGNQRNWGDDTVDVTFGNVSKPYLMHQADALTTYTIDFKPTVSAVYQFSFHNRGGDNRGAFLDNVAISAVPEPDGYAMLLTGLAAMLGMTMVARRRR</sequence>
<keyword evidence="4" id="KW-1185">Reference proteome</keyword>
<evidence type="ECO:0000313" key="3">
    <source>
        <dbReference type="EMBL" id="MTV36240.1"/>
    </source>
</evidence>
<dbReference type="Pfam" id="PF04862">
    <property type="entry name" value="DUF642"/>
    <property type="match status" value="1"/>
</dbReference>
<dbReference type="AlphaFoldDB" id="A0A6L6PBA9"/>
<evidence type="ECO:0000256" key="1">
    <source>
        <dbReference type="SAM" id="SignalP"/>
    </source>
</evidence>
<feature type="chain" id="PRO_5027064359" evidence="1">
    <location>
        <begin position="22"/>
        <end position="199"/>
    </location>
</feature>
<accession>A0A6L6PBA9</accession>
<dbReference type="InterPro" id="IPR013424">
    <property type="entry name" value="Ice-binding_C"/>
</dbReference>